<evidence type="ECO:0000313" key="4">
    <source>
        <dbReference type="EMBL" id="CAG9103933.1"/>
    </source>
</evidence>
<comment type="caution">
    <text evidence="4">The sequence shown here is derived from an EMBL/GenBank/DDBJ whole genome shotgun (WGS) entry which is preliminary data.</text>
</comment>
<feature type="coiled-coil region" evidence="2">
    <location>
        <begin position="109"/>
        <end position="140"/>
    </location>
</feature>
<dbReference type="EMBL" id="CAJHNJ030000008">
    <property type="protein sequence ID" value="CAG9103933.1"/>
    <property type="molecule type" value="Genomic_DNA"/>
</dbReference>
<evidence type="ECO:0000256" key="3">
    <source>
        <dbReference type="SAM" id="MobiDB-lite"/>
    </source>
</evidence>
<gene>
    <name evidence="4" type="ORF">PLXY2_LOCUS3274</name>
</gene>
<dbReference type="InterPro" id="IPR051149">
    <property type="entry name" value="Spindly/BICDR_Dynein_Adapter"/>
</dbReference>
<feature type="compositionally biased region" description="Basic and acidic residues" evidence="3">
    <location>
        <begin position="14"/>
        <end position="24"/>
    </location>
</feature>
<evidence type="ECO:0000313" key="5">
    <source>
        <dbReference type="Proteomes" id="UP000653454"/>
    </source>
</evidence>
<protein>
    <submittedName>
        <fullName evidence="4">(diamondback moth) hypothetical protein</fullName>
    </submittedName>
</protein>
<sequence length="141" mass="15970">MAGEVNTNSRSRHNKPDFKPEPPDSKTPQFITDEAEFIGRGDITPNLIKRRSRSRSGTRITPGALSVSDEHFYEDLEEYVKEMAGDGKMAGEVDVWSQLQQKESDLLLAAELGKALLDKNEELKKEQERLTEEYSKKVEVS</sequence>
<dbReference type="Proteomes" id="UP000653454">
    <property type="component" value="Unassembled WGS sequence"/>
</dbReference>
<organism evidence="4 5">
    <name type="scientific">Plutella xylostella</name>
    <name type="common">Diamondback moth</name>
    <name type="synonym">Plutella maculipennis</name>
    <dbReference type="NCBI Taxonomy" id="51655"/>
    <lineage>
        <taxon>Eukaryota</taxon>
        <taxon>Metazoa</taxon>
        <taxon>Ecdysozoa</taxon>
        <taxon>Arthropoda</taxon>
        <taxon>Hexapoda</taxon>
        <taxon>Insecta</taxon>
        <taxon>Pterygota</taxon>
        <taxon>Neoptera</taxon>
        <taxon>Endopterygota</taxon>
        <taxon>Lepidoptera</taxon>
        <taxon>Glossata</taxon>
        <taxon>Ditrysia</taxon>
        <taxon>Yponomeutoidea</taxon>
        <taxon>Plutellidae</taxon>
        <taxon>Plutella</taxon>
    </lineage>
</organism>
<keyword evidence="5" id="KW-1185">Reference proteome</keyword>
<accession>A0A8S4DS41</accession>
<reference evidence="4" key="1">
    <citation type="submission" date="2020-11" db="EMBL/GenBank/DDBJ databases">
        <authorList>
            <person name="Whiteford S."/>
        </authorList>
    </citation>
    <scope>NUCLEOTIDE SEQUENCE</scope>
</reference>
<keyword evidence="1 2" id="KW-0175">Coiled coil</keyword>
<evidence type="ECO:0000256" key="2">
    <source>
        <dbReference type="SAM" id="Coils"/>
    </source>
</evidence>
<dbReference type="AlphaFoldDB" id="A0A8S4DS41"/>
<feature type="region of interest" description="Disordered" evidence="3">
    <location>
        <begin position="1"/>
        <end position="29"/>
    </location>
</feature>
<dbReference type="PANTHER" id="PTHR32123">
    <property type="entry name" value="BICD FAMILY-LIKE CARGO ADAPTER"/>
    <property type="match status" value="1"/>
</dbReference>
<name>A0A8S4DS41_PLUXY</name>
<dbReference type="PANTHER" id="PTHR32123:SF13">
    <property type="entry name" value="BICAUDAL D-RELATED PROTEIN HOMOLOG"/>
    <property type="match status" value="1"/>
</dbReference>
<feature type="region of interest" description="Disordered" evidence="3">
    <location>
        <begin position="42"/>
        <end position="63"/>
    </location>
</feature>
<evidence type="ECO:0000256" key="1">
    <source>
        <dbReference type="ARBA" id="ARBA00023054"/>
    </source>
</evidence>
<proteinExistence type="predicted"/>